<evidence type="ECO:0000256" key="2">
    <source>
        <dbReference type="ARBA" id="ARBA00022771"/>
    </source>
</evidence>
<dbReference type="PANTHER" id="PTHR46060:SF1">
    <property type="entry name" value="MARINER MOS1 TRANSPOSASE-LIKE PROTEIN"/>
    <property type="match status" value="1"/>
</dbReference>
<evidence type="ECO:0000313" key="6">
    <source>
        <dbReference type="Proteomes" id="UP000694924"/>
    </source>
</evidence>
<evidence type="ECO:0000256" key="4">
    <source>
        <dbReference type="SAM" id="MobiDB-lite"/>
    </source>
</evidence>
<dbReference type="GeneID" id="107073667"/>
<keyword evidence="2" id="KW-0863">Zinc-finger</keyword>
<reference evidence="7" key="1">
    <citation type="submission" date="2025-08" db="UniProtKB">
        <authorList>
            <consortium name="RefSeq"/>
        </authorList>
    </citation>
    <scope>IDENTIFICATION</scope>
    <source>
        <tissue evidence="7">Whole body</tissue>
    </source>
</reference>
<dbReference type="Pfam" id="PF05253">
    <property type="entry name" value="zf-U11-48K"/>
    <property type="match status" value="1"/>
</dbReference>
<feature type="domain" description="CHHC U11-48K-type" evidence="5">
    <location>
        <begin position="125"/>
        <end position="152"/>
    </location>
</feature>
<feature type="compositionally biased region" description="Low complexity" evidence="4">
    <location>
        <begin position="310"/>
        <end position="323"/>
    </location>
</feature>
<feature type="compositionally biased region" description="Basic and acidic residues" evidence="4">
    <location>
        <begin position="598"/>
        <end position="618"/>
    </location>
</feature>
<feature type="compositionally biased region" description="Polar residues" evidence="4">
    <location>
        <begin position="254"/>
        <end position="269"/>
    </location>
</feature>
<feature type="region of interest" description="Disordered" evidence="4">
    <location>
        <begin position="370"/>
        <end position="516"/>
    </location>
</feature>
<feature type="compositionally biased region" description="Low complexity" evidence="4">
    <location>
        <begin position="273"/>
        <end position="282"/>
    </location>
</feature>
<feature type="region of interest" description="Disordered" evidence="4">
    <location>
        <begin position="161"/>
        <end position="358"/>
    </location>
</feature>
<feature type="compositionally biased region" description="Polar residues" evidence="4">
    <location>
        <begin position="496"/>
        <end position="505"/>
    </location>
</feature>
<keyword evidence="3" id="KW-0862">Zinc</keyword>
<sequence length="683" mass="76670">MRLSQALKEKRPLYEKRHDKVILLHENDRPHVAKPVKIYLEILRWEVLPHLPYSPDIAPSDFHLFRSIAHGLADQRFHSYEETKKWVDSWIASKDMSFFQRGIHILSERWEKVVSSDGKMSDEELVQCPYNPNHQVPRSQIDEHKKICKFLMDPNQEKQITISSYDEPRPSTSYQESPQEGSSLQEESSHQGGSQLATRPISGSPSTPERRSSDEPSDLQKPSPNRLQTSTPYSKPFQSSDTSDDTDIDLCGSEGSSDNQSKSQMTNIHSSTDDSSSSSDDSVLSPEDTMSDNNGRSLSSMGLTYCTNVSSTSQETDSSQQEDSSQKAAILQQPKLILGRKDKKMDDESSVDLSSRFSQELSDPLEFEMEEHSLPGNVQQKYSKPGCSYAGTTNDSVDLQRLIPVVESSPFGELSTSESISSSTETTDDSDDSQRLSKKSKMKPKEMVTEEKTEEETSYHSTDQSTSLEVYMKESSLSEKDSQEQSPPSCIPGQRTYYSEVSQQLGRKRKMEHEEIDTEEIMNVKVSHISTEVTTQSEVGVAGPSSSVPKEQSKPVGSPNGKTQESVGSQRQSRSRKNKYEELMEMDPVRSRHRSKPFKKEYARMYTEEKKEAKRSDVSTEETIPLEVQIEESSSSGDVSDIPVTHHGETIYDTSDNSSSNLQDAGRSLQSDSLSEADSSQKE</sequence>
<dbReference type="InterPro" id="IPR036397">
    <property type="entry name" value="RNaseH_sf"/>
</dbReference>
<feature type="compositionally biased region" description="Polar residues" evidence="4">
    <location>
        <begin position="161"/>
        <end position="207"/>
    </location>
</feature>
<gene>
    <name evidence="7" type="primary">LOC107073667</name>
</gene>
<evidence type="ECO:0000256" key="1">
    <source>
        <dbReference type="ARBA" id="ARBA00022723"/>
    </source>
</evidence>
<evidence type="ECO:0000259" key="5">
    <source>
        <dbReference type="PROSITE" id="PS51800"/>
    </source>
</evidence>
<feature type="compositionally biased region" description="Polar residues" evidence="4">
    <location>
        <begin position="560"/>
        <end position="572"/>
    </location>
</feature>
<dbReference type="PANTHER" id="PTHR46060">
    <property type="entry name" value="MARINER MOS1 TRANSPOSASE-LIKE PROTEIN"/>
    <property type="match status" value="1"/>
</dbReference>
<feature type="compositionally biased region" description="Polar residues" evidence="4">
    <location>
        <begin position="291"/>
        <end position="309"/>
    </location>
</feature>
<feature type="compositionally biased region" description="Polar residues" evidence="4">
    <location>
        <begin position="652"/>
        <end position="683"/>
    </location>
</feature>
<dbReference type="InterPro" id="IPR022776">
    <property type="entry name" value="TRM13/UPF0224_CHHC_Znf_dom"/>
</dbReference>
<feature type="non-terminal residue" evidence="7">
    <location>
        <position position="683"/>
    </location>
</feature>
<dbReference type="Gene3D" id="3.30.420.10">
    <property type="entry name" value="Ribonuclease H-like superfamily/Ribonuclease H"/>
    <property type="match status" value="1"/>
</dbReference>
<feature type="compositionally biased region" description="Basic and acidic residues" evidence="4">
    <location>
        <begin position="578"/>
        <end position="590"/>
    </location>
</feature>
<accession>A0ABM1JBK3</accession>
<dbReference type="InterPro" id="IPR052709">
    <property type="entry name" value="Transposase-MT_Hybrid"/>
</dbReference>
<evidence type="ECO:0000256" key="3">
    <source>
        <dbReference type="ARBA" id="ARBA00022833"/>
    </source>
</evidence>
<keyword evidence="1" id="KW-0479">Metal-binding</keyword>
<feature type="region of interest" description="Disordered" evidence="4">
    <location>
        <begin position="532"/>
        <end position="683"/>
    </location>
</feature>
<protein>
    <submittedName>
        <fullName evidence="7">Uncharacterized protein LOC107073667</fullName>
    </submittedName>
</protein>
<feature type="compositionally biased region" description="Polar residues" evidence="4">
    <location>
        <begin position="532"/>
        <end position="550"/>
    </location>
</feature>
<dbReference type="PROSITE" id="PS51800">
    <property type="entry name" value="ZF_CHHC_U11_48K"/>
    <property type="match status" value="1"/>
</dbReference>
<dbReference type="Proteomes" id="UP000694924">
    <property type="component" value="Unplaced"/>
</dbReference>
<dbReference type="RefSeq" id="XP_015189841.1">
    <property type="nucleotide sequence ID" value="XM_015334355.1"/>
</dbReference>
<evidence type="ECO:0000313" key="7">
    <source>
        <dbReference type="RefSeq" id="XP_015189841.1"/>
    </source>
</evidence>
<keyword evidence="6" id="KW-1185">Reference proteome</keyword>
<name>A0ABM1JBK3_POLDO</name>
<feature type="compositionally biased region" description="Basic and acidic residues" evidence="4">
    <location>
        <begin position="443"/>
        <end position="458"/>
    </location>
</feature>
<feature type="compositionally biased region" description="Low complexity" evidence="4">
    <location>
        <begin position="415"/>
        <end position="425"/>
    </location>
</feature>
<feature type="compositionally biased region" description="Polar residues" evidence="4">
    <location>
        <begin position="459"/>
        <end position="468"/>
    </location>
</feature>
<proteinExistence type="predicted"/>
<feature type="compositionally biased region" description="Polar residues" evidence="4">
    <location>
        <begin position="220"/>
        <end position="238"/>
    </location>
</feature>
<organism evidence="6 7">
    <name type="scientific">Polistes dominula</name>
    <name type="common">European paper wasp</name>
    <name type="synonym">Vespa dominula</name>
    <dbReference type="NCBI Taxonomy" id="743375"/>
    <lineage>
        <taxon>Eukaryota</taxon>
        <taxon>Metazoa</taxon>
        <taxon>Ecdysozoa</taxon>
        <taxon>Arthropoda</taxon>
        <taxon>Hexapoda</taxon>
        <taxon>Insecta</taxon>
        <taxon>Pterygota</taxon>
        <taxon>Neoptera</taxon>
        <taxon>Endopterygota</taxon>
        <taxon>Hymenoptera</taxon>
        <taxon>Apocrita</taxon>
        <taxon>Aculeata</taxon>
        <taxon>Vespoidea</taxon>
        <taxon>Vespidae</taxon>
        <taxon>Polistinae</taxon>
        <taxon>Polistini</taxon>
        <taxon>Polistes</taxon>
    </lineage>
</organism>